<evidence type="ECO:0000259" key="2">
    <source>
        <dbReference type="Pfam" id="PF00534"/>
    </source>
</evidence>
<dbReference type="CDD" id="cd03801">
    <property type="entry name" value="GT4_PimA-like"/>
    <property type="match status" value="1"/>
</dbReference>
<dbReference type="InterPro" id="IPR001296">
    <property type="entry name" value="Glyco_trans_1"/>
</dbReference>
<keyword evidence="1" id="KW-0808">Transferase</keyword>
<evidence type="ECO:0000256" key="1">
    <source>
        <dbReference type="ARBA" id="ARBA00022679"/>
    </source>
</evidence>
<evidence type="ECO:0000313" key="4">
    <source>
        <dbReference type="Proteomes" id="UP000189739"/>
    </source>
</evidence>
<accession>A0A1S9P9M0</accession>
<dbReference type="OrthoDB" id="9811239at2"/>
<dbReference type="SUPFAM" id="SSF53756">
    <property type="entry name" value="UDP-Glycosyltransferase/glycogen phosphorylase"/>
    <property type="match status" value="1"/>
</dbReference>
<dbReference type="RefSeq" id="WP_078350568.1">
    <property type="nucleotide sequence ID" value="NZ_MBTF01000036.1"/>
</dbReference>
<evidence type="ECO:0000313" key="3">
    <source>
        <dbReference type="EMBL" id="OOQ57278.1"/>
    </source>
</evidence>
<dbReference type="Pfam" id="PF00534">
    <property type="entry name" value="Glycos_transf_1"/>
    <property type="match status" value="1"/>
</dbReference>
<dbReference type="PANTHER" id="PTHR46401">
    <property type="entry name" value="GLYCOSYLTRANSFERASE WBBK-RELATED"/>
    <property type="match status" value="1"/>
</dbReference>
<reference evidence="3 4" key="1">
    <citation type="submission" date="2016-07" db="EMBL/GenBank/DDBJ databases">
        <title>Genomic analysis of zinc-resistant bacterium Mucilaginibacter pedocola TBZ30.</title>
        <authorList>
            <person name="Huang J."/>
            <person name="Tang J."/>
        </authorList>
    </citation>
    <scope>NUCLEOTIDE SEQUENCE [LARGE SCALE GENOMIC DNA]</scope>
    <source>
        <strain evidence="3 4">TBZ30</strain>
    </source>
</reference>
<proteinExistence type="predicted"/>
<gene>
    <name evidence="3" type="ORF">BC343_14270</name>
</gene>
<dbReference type="EMBL" id="MBTF01000036">
    <property type="protein sequence ID" value="OOQ57278.1"/>
    <property type="molecule type" value="Genomic_DNA"/>
</dbReference>
<sequence>MKVAFITRSTLYSVPGGDTVQVVQTAGHLAAIGVDVEIKLANEAIPYADFDLLHFFNITRPADILSHSARAKKPFVVSTIMCDYSEYDKYHTKGLRALLGKLPAGSIEYFKTIARWFLGKDKLASMAYLWLGQHNSIKKILREAALVLPNSLSEYRRIVGTYAYRSEYKVVTNGINTSLFNISGQPVRNHELVICVARIEGIKNQLNLIKALNNTRFTLLLIGSAAPNQQSYYEECRAIAARNVQFINHIPQQELLSFYRLAKVHVLPSWFETTGLSSIEAAAMGCNIVITDKGDTREYFEDDAFYCDPARPDSILAAIERASEAEYNQNLQKRIEQKFTWQRAALQTYQAYQLAYSA</sequence>
<protein>
    <recommendedName>
        <fullName evidence="2">Glycosyl transferase family 1 domain-containing protein</fullName>
    </recommendedName>
</protein>
<dbReference type="GO" id="GO:0016757">
    <property type="term" value="F:glycosyltransferase activity"/>
    <property type="evidence" value="ECO:0007669"/>
    <property type="project" value="InterPro"/>
</dbReference>
<keyword evidence="4" id="KW-1185">Reference proteome</keyword>
<feature type="domain" description="Glycosyl transferase family 1" evidence="2">
    <location>
        <begin position="189"/>
        <end position="336"/>
    </location>
</feature>
<dbReference type="GO" id="GO:0009103">
    <property type="term" value="P:lipopolysaccharide biosynthetic process"/>
    <property type="evidence" value="ECO:0007669"/>
    <property type="project" value="TreeGrafter"/>
</dbReference>
<name>A0A1S9P9M0_9SPHI</name>
<dbReference type="PANTHER" id="PTHR46401:SF2">
    <property type="entry name" value="GLYCOSYLTRANSFERASE WBBK-RELATED"/>
    <property type="match status" value="1"/>
</dbReference>
<dbReference type="Proteomes" id="UP000189739">
    <property type="component" value="Unassembled WGS sequence"/>
</dbReference>
<organism evidence="3 4">
    <name type="scientific">Mucilaginibacter pedocola</name>
    <dbReference type="NCBI Taxonomy" id="1792845"/>
    <lineage>
        <taxon>Bacteria</taxon>
        <taxon>Pseudomonadati</taxon>
        <taxon>Bacteroidota</taxon>
        <taxon>Sphingobacteriia</taxon>
        <taxon>Sphingobacteriales</taxon>
        <taxon>Sphingobacteriaceae</taxon>
        <taxon>Mucilaginibacter</taxon>
    </lineage>
</organism>
<dbReference type="Gene3D" id="3.40.50.2000">
    <property type="entry name" value="Glycogen Phosphorylase B"/>
    <property type="match status" value="1"/>
</dbReference>
<dbReference type="STRING" id="1792845.BC343_14270"/>
<dbReference type="AlphaFoldDB" id="A0A1S9P9M0"/>
<comment type="caution">
    <text evidence="3">The sequence shown here is derived from an EMBL/GenBank/DDBJ whole genome shotgun (WGS) entry which is preliminary data.</text>
</comment>